<dbReference type="InterPro" id="IPR043128">
    <property type="entry name" value="Rev_trsase/Diguanyl_cyclase"/>
</dbReference>
<dbReference type="InterPro" id="IPR035919">
    <property type="entry name" value="EAL_sf"/>
</dbReference>
<feature type="domain" description="EAL" evidence="1">
    <location>
        <begin position="430"/>
        <end position="680"/>
    </location>
</feature>
<dbReference type="Gene3D" id="3.20.20.450">
    <property type="entry name" value="EAL domain"/>
    <property type="match status" value="1"/>
</dbReference>
<dbReference type="InterPro" id="IPR000014">
    <property type="entry name" value="PAS"/>
</dbReference>
<dbReference type="PROSITE" id="PS50883">
    <property type="entry name" value="EAL"/>
    <property type="match status" value="1"/>
</dbReference>
<dbReference type="InterPro" id="IPR029787">
    <property type="entry name" value="Nucleotide_cyclase"/>
</dbReference>
<dbReference type="Proteomes" id="UP001385499">
    <property type="component" value="Unassembled WGS sequence"/>
</dbReference>
<dbReference type="SMART" id="SM00267">
    <property type="entry name" value="GGDEF"/>
    <property type="match status" value="1"/>
</dbReference>
<sequence>MITASTLQKQPGQWPARNGRIDNPSYLFDRLDTAIWVYDIDHGRVVWANKSAMEYWNADTLDELRSRDMKKEMSPAVEQRLKQYQADFIQRDAVFDEMWTVYPQGVPRPLHMRFSGVILDDDRTAMLCEAQQEANLKPDAMRSADALLHTHLMISLYSESGERLYMNPAARAAFDGIQSELQSRFLEPIDHEELITAIANKGEAKIVAKVHTANGTRWHELTARSCYDPTSGDPSFLISETDVSELKEAEARARKVANTDSLTGLPNRHHLPVLFNELIQQSKNQAGMLGVLFIDLDQFKVINDSLGHSYGDAMLVAVANRLNDLKSGDDAVVRLGGDEFLFLTAADEQNLELLEARAHDILRVLSLPVEMNGHKLAVTPSIGIALYPDHGQNMHALMQGADLAMYEAKAAGRNRHRFFKSQMRDQIELELELLTDLREGMKSGQFEAYFQPRYCTKTGRIKVVEALARWHHPKRGLILPGEFIALCEKNGLINQLGSIILEDTARKATHWRRLGLDIKASVNLSPSQLNAPDFSNQLHQILKDQDCPGSSVELELTETLLMETNINVHENLAKIRSFGVQMSIDDFGTGYSNFARLSEMSIDCIKIDRSLISRLPGSEAIVELVIAMCKLMNVRIVAEGVETAKIAAKVKELGCDEVQGFYYSKPMSAADLESVLLLETTT</sequence>
<dbReference type="Pfam" id="PF00563">
    <property type="entry name" value="EAL"/>
    <property type="match status" value="1"/>
</dbReference>
<feature type="domain" description="GGDEF" evidence="2">
    <location>
        <begin position="287"/>
        <end position="421"/>
    </location>
</feature>
<dbReference type="InterPro" id="IPR052155">
    <property type="entry name" value="Biofilm_reg_signaling"/>
</dbReference>
<dbReference type="RefSeq" id="WP_340272494.1">
    <property type="nucleotide sequence ID" value="NZ_JBAKIA010000001.1"/>
</dbReference>
<dbReference type="SUPFAM" id="SSF55073">
    <property type="entry name" value="Nucleotide cyclase"/>
    <property type="match status" value="1"/>
</dbReference>
<dbReference type="InterPro" id="IPR000160">
    <property type="entry name" value="GGDEF_dom"/>
</dbReference>
<reference evidence="3 4" key="1">
    <citation type="submission" date="2024-02" db="EMBL/GenBank/DDBJ databases">
        <title>Roseibium algae sp. nov., isolated from marine alga (Grateloupia sp.), showing potential in myo-inositol conversion.</title>
        <authorList>
            <person name="Wang Y."/>
        </authorList>
    </citation>
    <scope>NUCLEOTIDE SEQUENCE [LARGE SCALE GENOMIC DNA]</scope>
    <source>
        <strain evidence="3 4">H3510</strain>
    </source>
</reference>
<evidence type="ECO:0000313" key="4">
    <source>
        <dbReference type="Proteomes" id="UP001385499"/>
    </source>
</evidence>
<dbReference type="Gene3D" id="3.30.70.270">
    <property type="match status" value="1"/>
</dbReference>
<evidence type="ECO:0000313" key="3">
    <source>
        <dbReference type="EMBL" id="MEJ8472992.1"/>
    </source>
</evidence>
<dbReference type="EMBL" id="JBAKIA010000001">
    <property type="protein sequence ID" value="MEJ8472992.1"/>
    <property type="molecule type" value="Genomic_DNA"/>
</dbReference>
<organism evidence="3 4">
    <name type="scientific">Roseibium algae</name>
    <dbReference type="NCBI Taxonomy" id="3123038"/>
    <lineage>
        <taxon>Bacteria</taxon>
        <taxon>Pseudomonadati</taxon>
        <taxon>Pseudomonadota</taxon>
        <taxon>Alphaproteobacteria</taxon>
        <taxon>Hyphomicrobiales</taxon>
        <taxon>Stappiaceae</taxon>
        <taxon>Roseibium</taxon>
    </lineage>
</organism>
<dbReference type="PROSITE" id="PS50887">
    <property type="entry name" value="GGDEF"/>
    <property type="match status" value="1"/>
</dbReference>
<evidence type="ECO:0000259" key="2">
    <source>
        <dbReference type="PROSITE" id="PS50887"/>
    </source>
</evidence>
<dbReference type="PANTHER" id="PTHR44757">
    <property type="entry name" value="DIGUANYLATE CYCLASE DGCP"/>
    <property type="match status" value="1"/>
</dbReference>
<accession>A0ABU8TGC6</accession>
<evidence type="ECO:0000259" key="1">
    <source>
        <dbReference type="PROSITE" id="PS50883"/>
    </source>
</evidence>
<dbReference type="Pfam" id="PF00990">
    <property type="entry name" value="GGDEF"/>
    <property type="match status" value="1"/>
</dbReference>
<dbReference type="SMART" id="SM00052">
    <property type="entry name" value="EAL"/>
    <property type="match status" value="1"/>
</dbReference>
<dbReference type="SUPFAM" id="SSF55785">
    <property type="entry name" value="PYP-like sensor domain (PAS domain)"/>
    <property type="match status" value="2"/>
</dbReference>
<dbReference type="InterPro" id="IPR001633">
    <property type="entry name" value="EAL_dom"/>
</dbReference>
<keyword evidence="4" id="KW-1185">Reference proteome</keyword>
<proteinExistence type="predicted"/>
<dbReference type="InterPro" id="IPR035965">
    <property type="entry name" value="PAS-like_dom_sf"/>
</dbReference>
<comment type="caution">
    <text evidence="3">The sequence shown here is derived from an EMBL/GenBank/DDBJ whole genome shotgun (WGS) entry which is preliminary data.</text>
</comment>
<name>A0ABU8TGC6_9HYPH</name>
<dbReference type="SUPFAM" id="SSF141868">
    <property type="entry name" value="EAL domain-like"/>
    <property type="match status" value="1"/>
</dbReference>
<dbReference type="PANTHER" id="PTHR44757:SF2">
    <property type="entry name" value="BIOFILM ARCHITECTURE MAINTENANCE PROTEIN MBAA"/>
    <property type="match status" value="1"/>
</dbReference>
<protein>
    <submittedName>
        <fullName evidence="3">EAL domain-containing protein</fullName>
    </submittedName>
</protein>
<dbReference type="CDD" id="cd01949">
    <property type="entry name" value="GGDEF"/>
    <property type="match status" value="1"/>
</dbReference>
<dbReference type="NCBIfam" id="TIGR00254">
    <property type="entry name" value="GGDEF"/>
    <property type="match status" value="1"/>
</dbReference>
<dbReference type="SMART" id="SM00091">
    <property type="entry name" value="PAS"/>
    <property type="match status" value="2"/>
</dbReference>
<dbReference type="CDD" id="cd01948">
    <property type="entry name" value="EAL"/>
    <property type="match status" value="1"/>
</dbReference>
<gene>
    <name evidence="3" type="ORF">V6575_02735</name>
</gene>